<dbReference type="Proteomes" id="UP001057402">
    <property type="component" value="Chromosome 6"/>
</dbReference>
<sequence length="176" mass="20208">MDGCGEYPDATRGHYSDVGATELADLYALAQFLSADEDEYGHHPMVSSEIESTTTRCCRWEGGLEIVEHVPGDHESNAMNNGVTRVSFRTKSEKDVMEDGYRWRKYGKKMVKNSPYPRNYYKCMSEGCKVKKRVERDRDDSDYVITTYEGIHDHESHLPLVGEEAQDVYDERFSSK</sequence>
<organism evidence="1 2">
    <name type="scientific">Melastoma candidum</name>
    <dbReference type="NCBI Taxonomy" id="119954"/>
    <lineage>
        <taxon>Eukaryota</taxon>
        <taxon>Viridiplantae</taxon>
        <taxon>Streptophyta</taxon>
        <taxon>Embryophyta</taxon>
        <taxon>Tracheophyta</taxon>
        <taxon>Spermatophyta</taxon>
        <taxon>Magnoliopsida</taxon>
        <taxon>eudicotyledons</taxon>
        <taxon>Gunneridae</taxon>
        <taxon>Pentapetalae</taxon>
        <taxon>rosids</taxon>
        <taxon>malvids</taxon>
        <taxon>Myrtales</taxon>
        <taxon>Melastomataceae</taxon>
        <taxon>Melastomatoideae</taxon>
        <taxon>Melastomateae</taxon>
        <taxon>Melastoma</taxon>
    </lineage>
</organism>
<name>A0ACB9QGD1_9MYRT</name>
<gene>
    <name evidence="1" type="ORF">MLD38_021471</name>
</gene>
<comment type="caution">
    <text evidence="1">The sequence shown here is derived from an EMBL/GenBank/DDBJ whole genome shotgun (WGS) entry which is preliminary data.</text>
</comment>
<evidence type="ECO:0000313" key="1">
    <source>
        <dbReference type="EMBL" id="KAI4365491.1"/>
    </source>
</evidence>
<proteinExistence type="predicted"/>
<keyword evidence="2" id="KW-1185">Reference proteome</keyword>
<protein>
    <submittedName>
        <fullName evidence="1">Uncharacterized protein</fullName>
    </submittedName>
</protein>
<reference evidence="2" key="1">
    <citation type="journal article" date="2023" name="Front. Plant Sci.">
        <title>Chromosomal-level genome assembly of Melastoma candidum provides insights into trichome evolution.</title>
        <authorList>
            <person name="Zhong Y."/>
            <person name="Wu W."/>
            <person name="Sun C."/>
            <person name="Zou P."/>
            <person name="Liu Y."/>
            <person name="Dai S."/>
            <person name="Zhou R."/>
        </authorList>
    </citation>
    <scope>NUCLEOTIDE SEQUENCE [LARGE SCALE GENOMIC DNA]</scope>
</reference>
<evidence type="ECO:0000313" key="2">
    <source>
        <dbReference type="Proteomes" id="UP001057402"/>
    </source>
</evidence>
<dbReference type="EMBL" id="CM042885">
    <property type="protein sequence ID" value="KAI4365491.1"/>
    <property type="molecule type" value="Genomic_DNA"/>
</dbReference>
<accession>A0ACB9QGD1</accession>